<evidence type="ECO:0000313" key="1">
    <source>
        <dbReference type="EMBL" id="GAI21684.1"/>
    </source>
</evidence>
<accession>X1NSQ2</accession>
<comment type="caution">
    <text evidence="1">The sequence shown here is derived from an EMBL/GenBank/DDBJ whole genome shotgun (WGS) entry which is preliminary data.</text>
</comment>
<name>X1NSQ2_9ZZZZ</name>
<dbReference type="AlphaFoldDB" id="X1NSQ2"/>
<dbReference type="Gene3D" id="3.20.20.150">
    <property type="entry name" value="Divalent-metal-dependent TIM barrel enzymes"/>
    <property type="match status" value="1"/>
</dbReference>
<proteinExistence type="predicted"/>
<dbReference type="EMBL" id="BARV01015979">
    <property type="protein sequence ID" value="GAI21684.1"/>
    <property type="molecule type" value="Genomic_DNA"/>
</dbReference>
<protein>
    <submittedName>
        <fullName evidence="1">Uncharacterized protein</fullName>
    </submittedName>
</protein>
<dbReference type="InterPro" id="IPR036237">
    <property type="entry name" value="Xyl_isomerase-like_sf"/>
</dbReference>
<reference evidence="1" key="1">
    <citation type="journal article" date="2014" name="Front. Microbiol.">
        <title>High frequency of phylogenetically diverse reductive dehalogenase-homologous genes in deep subseafloor sedimentary metagenomes.</title>
        <authorList>
            <person name="Kawai M."/>
            <person name="Futagami T."/>
            <person name="Toyoda A."/>
            <person name="Takaki Y."/>
            <person name="Nishi S."/>
            <person name="Hori S."/>
            <person name="Arai W."/>
            <person name="Tsubouchi T."/>
            <person name="Morono Y."/>
            <person name="Uchiyama I."/>
            <person name="Ito T."/>
            <person name="Fujiyama A."/>
            <person name="Inagaki F."/>
            <person name="Takami H."/>
        </authorList>
    </citation>
    <scope>NUCLEOTIDE SEQUENCE</scope>
    <source>
        <strain evidence="1">Expedition CK06-06</strain>
    </source>
</reference>
<organism evidence="1">
    <name type="scientific">marine sediment metagenome</name>
    <dbReference type="NCBI Taxonomy" id="412755"/>
    <lineage>
        <taxon>unclassified sequences</taxon>
        <taxon>metagenomes</taxon>
        <taxon>ecological metagenomes</taxon>
    </lineage>
</organism>
<sequence length="85" mass="10193">MYPASVHTIEYLELLYWLEKMKYNGYYSLDINPYREDSVQVVRESFAWILGLRRVLDKIGYETIAQKMEKENHVAVTSLIRQMMI</sequence>
<dbReference type="SUPFAM" id="SSF51658">
    <property type="entry name" value="Xylose isomerase-like"/>
    <property type="match status" value="1"/>
</dbReference>
<gene>
    <name evidence="1" type="ORF">S06H3_27530</name>
</gene>